<reference evidence="1 2" key="1">
    <citation type="journal article" date="2023" name="Sci. Data">
        <title>Genome assembly of the Korean intertidal mud-creeper Batillaria attramentaria.</title>
        <authorList>
            <person name="Patra A.K."/>
            <person name="Ho P.T."/>
            <person name="Jun S."/>
            <person name="Lee S.J."/>
            <person name="Kim Y."/>
            <person name="Won Y.J."/>
        </authorList>
    </citation>
    <scope>NUCLEOTIDE SEQUENCE [LARGE SCALE GENOMIC DNA]</scope>
    <source>
        <strain evidence="1">Wonlab-2016</strain>
    </source>
</reference>
<name>A0ABD0JMN6_9CAEN</name>
<evidence type="ECO:0000313" key="1">
    <source>
        <dbReference type="EMBL" id="KAK7476212.1"/>
    </source>
</evidence>
<gene>
    <name evidence="1" type="ORF">BaRGS_00032566</name>
</gene>
<organism evidence="1 2">
    <name type="scientific">Batillaria attramentaria</name>
    <dbReference type="NCBI Taxonomy" id="370345"/>
    <lineage>
        <taxon>Eukaryota</taxon>
        <taxon>Metazoa</taxon>
        <taxon>Spiralia</taxon>
        <taxon>Lophotrochozoa</taxon>
        <taxon>Mollusca</taxon>
        <taxon>Gastropoda</taxon>
        <taxon>Caenogastropoda</taxon>
        <taxon>Sorbeoconcha</taxon>
        <taxon>Cerithioidea</taxon>
        <taxon>Batillariidae</taxon>
        <taxon>Batillaria</taxon>
    </lineage>
</organism>
<proteinExistence type="predicted"/>
<accession>A0ABD0JMN6</accession>
<sequence>MRQARFVSTASNTGGRNEFEIATGSTVFPLGIRYCLVDVICVGITQPAMVAACSWDRIHSIIISRSHRRMLTLPAFEGLFTGCGEPTSGYLFTRVFWTDSELFFNDRRVANLYVSVYVHKIRV</sequence>
<keyword evidence="2" id="KW-1185">Reference proteome</keyword>
<dbReference type="Proteomes" id="UP001519460">
    <property type="component" value="Unassembled WGS sequence"/>
</dbReference>
<dbReference type="AlphaFoldDB" id="A0ABD0JMN6"/>
<evidence type="ECO:0000313" key="2">
    <source>
        <dbReference type="Proteomes" id="UP001519460"/>
    </source>
</evidence>
<protein>
    <submittedName>
        <fullName evidence="1">Uncharacterized protein</fullName>
    </submittedName>
</protein>
<comment type="caution">
    <text evidence="1">The sequence shown here is derived from an EMBL/GenBank/DDBJ whole genome shotgun (WGS) entry which is preliminary data.</text>
</comment>
<dbReference type="EMBL" id="JACVVK020000382">
    <property type="protein sequence ID" value="KAK7476212.1"/>
    <property type="molecule type" value="Genomic_DNA"/>
</dbReference>